<dbReference type="SUPFAM" id="SSF47986">
    <property type="entry name" value="DEATH domain"/>
    <property type="match status" value="1"/>
</dbReference>
<accession>A0AA35TDA6</accession>
<dbReference type="Proteomes" id="UP001174909">
    <property type="component" value="Unassembled WGS sequence"/>
</dbReference>
<dbReference type="InterPro" id="IPR011029">
    <property type="entry name" value="DEATH-like_dom_sf"/>
</dbReference>
<gene>
    <name evidence="1" type="ORF">GBAR_LOCUS24947</name>
</gene>
<dbReference type="EMBL" id="CASHTH010003445">
    <property type="protein sequence ID" value="CAI8045082.1"/>
    <property type="molecule type" value="Genomic_DNA"/>
</dbReference>
<keyword evidence="2" id="KW-1185">Reference proteome</keyword>
<name>A0AA35TDA6_GEOBA</name>
<organism evidence="1 2">
    <name type="scientific">Geodia barretti</name>
    <name type="common">Barrett's horny sponge</name>
    <dbReference type="NCBI Taxonomy" id="519541"/>
    <lineage>
        <taxon>Eukaryota</taxon>
        <taxon>Metazoa</taxon>
        <taxon>Porifera</taxon>
        <taxon>Demospongiae</taxon>
        <taxon>Heteroscleromorpha</taxon>
        <taxon>Tetractinellida</taxon>
        <taxon>Astrophorina</taxon>
        <taxon>Geodiidae</taxon>
        <taxon>Geodia</taxon>
    </lineage>
</organism>
<proteinExistence type="predicted"/>
<evidence type="ECO:0000313" key="1">
    <source>
        <dbReference type="EMBL" id="CAI8045082.1"/>
    </source>
</evidence>
<comment type="caution">
    <text evidence="1">The sequence shown here is derived from an EMBL/GenBank/DDBJ whole genome shotgun (WGS) entry which is preliminary data.</text>
</comment>
<protein>
    <submittedName>
        <fullName evidence="1">Uncharacterized protein</fullName>
    </submittedName>
</protein>
<reference evidence="1" key="1">
    <citation type="submission" date="2023-03" db="EMBL/GenBank/DDBJ databases">
        <authorList>
            <person name="Steffen K."/>
            <person name="Cardenas P."/>
        </authorList>
    </citation>
    <scope>NUCLEOTIDE SEQUENCE</scope>
</reference>
<sequence>MHNEHKVIRLQLQAIASHISLLLEEMSPNADEVVPYLLQRRLLTQIQAAEVCEETSPVEKGRFIVQAIMDYDVIGWKTPYFV</sequence>
<evidence type="ECO:0000313" key="2">
    <source>
        <dbReference type="Proteomes" id="UP001174909"/>
    </source>
</evidence>
<dbReference type="AlphaFoldDB" id="A0AA35TDA6"/>